<protein>
    <submittedName>
        <fullName evidence="2">Uncharacterized protein</fullName>
    </submittedName>
</protein>
<feature type="chain" id="PRO_5045662060" evidence="1">
    <location>
        <begin position="21"/>
        <end position="110"/>
    </location>
</feature>
<proteinExistence type="predicted"/>
<evidence type="ECO:0000313" key="2">
    <source>
        <dbReference type="EMBL" id="WBA42944.1"/>
    </source>
</evidence>
<feature type="signal peptide" evidence="1">
    <location>
        <begin position="1"/>
        <end position="20"/>
    </location>
</feature>
<keyword evidence="3" id="KW-1185">Reference proteome</keyword>
<gene>
    <name evidence="2" type="ORF">O3303_05120</name>
</gene>
<evidence type="ECO:0000313" key="3">
    <source>
        <dbReference type="Proteomes" id="UP001211005"/>
    </source>
</evidence>
<keyword evidence="1" id="KW-0732">Signal</keyword>
<dbReference type="EMBL" id="CP114767">
    <property type="protein sequence ID" value="WBA42944.1"/>
    <property type="molecule type" value="Genomic_DNA"/>
</dbReference>
<sequence length="110" mass="12160">MRRHFLALLLLTAPLSAALAQTPSETPAASPASAHYGVAYINPSLNNGSYKLILIDGVTPNPKLKNYEEDGRDKIFVDQAAVLNFLAAQGWEITPSWGEAQRFLLRRPRR</sequence>
<organism evidence="2 3">
    <name type="scientific">Hymenobacter canadensis</name>
    <dbReference type="NCBI Taxonomy" id="2999067"/>
    <lineage>
        <taxon>Bacteria</taxon>
        <taxon>Pseudomonadati</taxon>
        <taxon>Bacteroidota</taxon>
        <taxon>Cytophagia</taxon>
        <taxon>Cytophagales</taxon>
        <taxon>Hymenobacteraceae</taxon>
        <taxon>Hymenobacter</taxon>
    </lineage>
</organism>
<evidence type="ECO:0000256" key="1">
    <source>
        <dbReference type="SAM" id="SignalP"/>
    </source>
</evidence>
<name>A0ABY7LSW4_9BACT</name>
<dbReference type="RefSeq" id="WP_269560991.1">
    <property type="nucleotide sequence ID" value="NZ_CP114767.1"/>
</dbReference>
<reference evidence="2 3" key="1">
    <citation type="submission" date="2022-12" db="EMBL/GenBank/DDBJ databases">
        <title>Hymenobacter canadensis sp. nov. isolated from lake water of the Cambridge Bay, Canada.</title>
        <authorList>
            <person name="Kim W.H."/>
            <person name="Lee Y.M."/>
        </authorList>
    </citation>
    <scope>NUCLEOTIDE SEQUENCE [LARGE SCALE GENOMIC DNA]</scope>
    <source>
        <strain evidence="2 3">PAMC 29467</strain>
    </source>
</reference>
<accession>A0ABY7LSW4</accession>
<dbReference type="Proteomes" id="UP001211005">
    <property type="component" value="Chromosome"/>
</dbReference>